<reference evidence="3 4" key="1">
    <citation type="journal article" date="2021" name="Elife">
        <title>Chloroplast acquisition without the gene transfer in kleptoplastic sea slugs, Plakobranchus ocellatus.</title>
        <authorList>
            <person name="Maeda T."/>
            <person name="Takahashi S."/>
            <person name="Yoshida T."/>
            <person name="Shimamura S."/>
            <person name="Takaki Y."/>
            <person name="Nagai Y."/>
            <person name="Toyoda A."/>
            <person name="Suzuki Y."/>
            <person name="Arimoto A."/>
            <person name="Ishii H."/>
            <person name="Satoh N."/>
            <person name="Nishiyama T."/>
            <person name="Hasebe M."/>
            <person name="Maruyama T."/>
            <person name="Minagawa J."/>
            <person name="Obokata J."/>
            <person name="Shigenobu S."/>
        </authorList>
    </citation>
    <scope>NUCLEOTIDE SEQUENCE [LARGE SCALE GENOMIC DNA]</scope>
</reference>
<evidence type="ECO:0000313" key="4">
    <source>
        <dbReference type="Proteomes" id="UP000735302"/>
    </source>
</evidence>
<feature type="chain" id="PRO_5043337993" evidence="1">
    <location>
        <begin position="21"/>
        <end position="138"/>
    </location>
</feature>
<accession>A0AAV3ZFM9</accession>
<dbReference type="InterPro" id="IPR002350">
    <property type="entry name" value="Kazal_dom"/>
</dbReference>
<keyword evidence="4" id="KW-1185">Reference proteome</keyword>
<dbReference type="EMBL" id="BLXT01002329">
    <property type="protein sequence ID" value="GFN93296.1"/>
    <property type="molecule type" value="Genomic_DNA"/>
</dbReference>
<gene>
    <name evidence="3" type="ORF">PoB_001980200</name>
</gene>
<dbReference type="CDD" id="cd00104">
    <property type="entry name" value="KAZAL_FS"/>
    <property type="match status" value="1"/>
</dbReference>
<evidence type="ECO:0000259" key="2">
    <source>
        <dbReference type="PROSITE" id="PS51465"/>
    </source>
</evidence>
<dbReference type="Proteomes" id="UP000735302">
    <property type="component" value="Unassembled WGS sequence"/>
</dbReference>
<dbReference type="SMART" id="SM00280">
    <property type="entry name" value="KAZAL"/>
    <property type="match status" value="2"/>
</dbReference>
<dbReference type="Pfam" id="PF00050">
    <property type="entry name" value="Kazal_1"/>
    <property type="match status" value="1"/>
</dbReference>
<dbReference type="Pfam" id="PF07648">
    <property type="entry name" value="Kazal_2"/>
    <property type="match status" value="1"/>
</dbReference>
<dbReference type="AlphaFoldDB" id="A0AAV3ZFM9"/>
<dbReference type="InterPro" id="IPR036058">
    <property type="entry name" value="Kazal_dom_sf"/>
</dbReference>
<feature type="signal peptide" evidence="1">
    <location>
        <begin position="1"/>
        <end position="20"/>
    </location>
</feature>
<evidence type="ECO:0000256" key="1">
    <source>
        <dbReference type="SAM" id="SignalP"/>
    </source>
</evidence>
<organism evidence="3 4">
    <name type="scientific">Plakobranchus ocellatus</name>
    <dbReference type="NCBI Taxonomy" id="259542"/>
    <lineage>
        <taxon>Eukaryota</taxon>
        <taxon>Metazoa</taxon>
        <taxon>Spiralia</taxon>
        <taxon>Lophotrochozoa</taxon>
        <taxon>Mollusca</taxon>
        <taxon>Gastropoda</taxon>
        <taxon>Heterobranchia</taxon>
        <taxon>Euthyneura</taxon>
        <taxon>Panpulmonata</taxon>
        <taxon>Sacoglossa</taxon>
        <taxon>Placobranchoidea</taxon>
        <taxon>Plakobranchidae</taxon>
        <taxon>Plakobranchus</taxon>
    </lineage>
</organism>
<comment type="caution">
    <text evidence="3">The sequence shown here is derived from an EMBL/GenBank/DDBJ whole genome shotgun (WGS) entry which is preliminary data.</text>
</comment>
<evidence type="ECO:0000313" key="3">
    <source>
        <dbReference type="EMBL" id="GFN93296.1"/>
    </source>
</evidence>
<name>A0AAV3ZFM9_9GAST</name>
<sequence length="138" mass="14989">MSVSSILALTILCGIHLTLACDPEEQTACPRISAPVCATFHKTFASPCVMENELCRLAKGGFHFTEQSHGDCCNGPIPLISWPTCASDGHTYGNSWDMSYSACRNRDYLTEALPETCPDFPSDFLVTAPPQNLAEESL</sequence>
<protein>
    <submittedName>
        <fullName evidence="3">Ovoinhibitor-like isoform x2</fullName>
    </submittedName>
</protein>
<feature type="domain" description="Kazal-like" evidence="2">
    <location>
        <begin position="15"/>
        <end position="72"/>
    </location>
</feature>
<dbReference type="Gene3D" id="3.30.60.30">
    <property type="match status" value="2"/>
</dbReference>
<dbReference type="PROSITE" id="PS51465">
    <property type="entry name" value="KAZAL_2"/>
    <property type="match status" value="1"/>
</dbReference>
<dbReference type="SUPFAM" id="SSF100895">
    <property type="entry name" value="Kazal-type serine protease inhibitors"/>
    <property type="match status" value="2"/>
</dbReference>
<keyword evidence="1" id="KW-0732">Signal</keyword>
<proteinExistence type="predicted"/>